<dbReference type="PANTHER" id="PTHR34472">
    <property type="entry name" value="SULFUR CARRIER PROTEIN THIS"/>
    <property type="match status" value="1"/>
</dbReference>
<dbReference type="InterPro" id="IPR012675">
    <property type="entry name" value="Beta-grasp_dom_sf"/>
</dbReference>
<accession>A0ABX1Q9K4</accession>
<organism evidence="1 2">
    <name type="scientific">Aromatoleum diolicum</name>
    <dbReference type="NCBI Taxonomy" id="75796"/>
    <lineage>
        <taxon>Bacteria</taxon>
        <taxon>Pseudomonadati</taxon>
        <taxon>Pseudomonadota</taxon>
        <taxon>Betaproteobacteria</taxon>
        <taxon>Rhodocyclales</taxon>
        <taxon>Rhodocyclaceae</taxon>
        <taxon>Aromatoleum</taxon>
    </lineage>
</organism>
<protein>
    <submittedName>
        <fullName evidence="1">Sulfur carrier protein ThiS</fullName>
    </submittedName>
</protein>
<evidence type="ECO:0000313" key="2">
    <source>
        <dbReference type="Proteomes" id="UP000648984"/>
    </source>
</evidence>
<dbReference type="Gene3D" id="3.10.20.30">
    <property type="match status" value="1"/>
</dbReference>
<dbReference type="PANTHER" id="PTHR34472:SF1">
    <property type="entry name" value="SULFUR CARRIER PROTEIN THIS"/>
    <property type="match status" value="1"/>
</dbReference>
<dbReference type="Proteomes" id="UP000648984">
    <property type="component" value="Unassembled WGS sequence"/>
</dbReference>
<name>A0ABX1Q9K4_9RHOO</name>
<dbReference type="SUPFAM" id="SSF54285">
    <property type="entry name" value="MoaD/ThiS"/>
    <property type="match status" value="1"/>
</dbReference>
<gene>
    <name evidence="1" type="primary">thiS</name>
    <name evidence="1" type="ORF">GPA25_05390</name>
</gene>
<proteinExistence type="predicted"/>
<sequence length="65" mass="6903">MFIFHGKPQPLIGTLSVVDLLAQLGYAGKRIAVELNGNVVPKSQHSSTWIRVGDNFEIVVAVGGG</sequence>
<dbReference type="InterPro" id="IPR016155">
    <property type="entry name" value="Mopterin_synth/thiamin_S_b"/>
</dbReference>
<dbReference type="InterPro" id="IPR003749">
    <property type="entry name" value="ThiS/MoaD-like"/>
</dbReference>
<comment type="caution">
    <text evidence="1">The sequence shown here is derived from an EMBL/GenBank/DDBJ whole genome shotgun (WGS) entry which is preliminary data.</text>
</comment>
<keyword evidence="2" id="KW-1185">Reference proteome</keyword>
<dbReference type="EMBL" id="WTVQ01000006">
    <property type="protein sequence ID" value="NMG74187.1"/>
    <property type="molecule type" value="Genomic_DNA"/>
</dbReference>
<dbReference type="CDD" id="cd00565">
    <property type="entry name" value="Ubl_ThiS"/>
    <property type="match status" value="1"/>
</dbReference>
<dbReference type="NCBIfam" id="TIGR01683">
    <property type="entry name" value="thiS"/>
    <property type="match status" value="1"/>
</dbReference>
<evidence type="ECO:0000313" key="1">
    <source>
        <dbReference type="EMBL" id="NMG74187.1"/>
    </source>
</evidence>
<dbReference type="InterPro" id="IPR010035">
    <property type="entry name" value="Thi_S"/>
</dbReference>
<dbReference type="Pfam" id="PF02597">
    <property type="entry name" value="ThiS"/>
    <property type="match status" value="1"/>
</dbReference>
<reference evidence="1 2" key="1">
    <citation type="submission" date="2019-12" db="EMBL/GenBank/DDBJ databases">
        <title>Comparative genomics gives insights into the taxonomy of the Azoarcus-Aromatoleum group and reveals separate origins of nif in the plant-associated Azoarcus and non-plant-associated Aromatoleum sub-groups.</title>
        <authorList>
            <person name="Lafos M."/>
            <person name="Maluk M."/>
            <person name="Batista M."/>
            <person name="Junghare M."/>
            <person name="Carmona M."/>
            <person name="Faoro H."/>
            <person name="Cruz L.M."/>
            <person name="Battistoni F."/>
            <person name="De Souza E."/>
            <person name="Pedrosa F."/>
            <person name="Chen W.-M."/>
            <person name="Poole P.S."/>
            <person name="Dixon R.A."/>
            <person name="James E.K."/>
        </authorList>
    </citation>
    <scope>NUCLEOTIDE SEQUENCE [LARGE SCALE GENOMIC DNA]</scope>
    <source>
        <strain evidence="1 2">22Lin</strain>
    </source>
</reference>